<evidence type="ECO:0000313" key="12">
    <source>
        <dbReference type="Proteomes" id="UP000023774"/>
    </source>
</evidence>
<evidence type="ECO:0000256" key="7">
    <source>
        <dbReference type="PROSITE-ProRule" id="PRU01360"/>
    </source>
</evidence>
<comment type="similarity">
    <text evidence="7">Belongs to the TonB-dependent receptor family.</text>
</comment>
<organism evidence="11 12">
    <name type="scientific">Acinetobacter pseudolwoffii</name>
    <dbReference type="NCBI Taxonomy" id="2053287"/>
    <lineage>
        <taxon>Bacteria</taxon>
        <taxon>Pseudomonadati</taxon>
        <taxon>Pseudomonadota</taxon>
        <taxon>Gammaproteobacteria</taxon>
        <taxon>Moraxellales</taxon>
        <taxon>Moraxellaceae</taxon>
        <taxon>Acinetobacter</taxon>
    </lineage>
</organism>
<keyword evidence="5 7" id="KW-0472">Membrane</keyword>
<evidence type="ECO:0000259" key="10">
    <source>
        <dbReference type="Pfam" id="PF07715"/>
    </source>
</evidence>
<dbReference type="InterPro" id="IPR037066">
    <property type="entry name" value="Plug_dom_sf"/>
</dbReference>
<dbReference type="SUPFAM" id="SSF56935">
    <property type="entry name" value="Porins"/>
    <property type="match status" value="1"/>
</dbReference>
<dbReference type="HOGENOM" id="CLU_012991_0_0_6"/>
<evidence type="ECO:0000256" key="1">
    <source>
        <dbReference type="ARBA" id="ARBA00004571"/>
    </source>
</evidence>
<dbReference type="InterPro" id="IPR036942">
    <property type="entry name" value="Beta-barrel_TonB_sf"/>
</dbReference>
<dbReference type="OrthoDB" id="9766643at2"/>
<evidence type="ECO:0000256" key="2">
    <source>
        <dbReference type="ARBA" id="ARBA00022448"/>
    </source>
</evidence>
<dbReference type="Gene3D" id="2.40.170.20">
    <property type="entry name" value="TonB-dependent receptor, beta-barrel domain"/>
    <property type="match status" value="1"/>
</dbReference>
<evidence type="ECO:0000256" key="6">
    <source>
        <dbReference type="ARBA" id="ARBA00023237"/>
    </source>
</evidence>
<feature type="signal peptide" evidence="9">
    <location>
        <begin position="1"/>
        <end position="22"/>
    </location>
</feature>
<dbReference type="Pfam" id="PF07715">
    <property type="entry name" value="Plug"/>
    <property type="match status" value="1"/>
</dbReference>
<evidence type="ECO:0000256" key="4">
    <source>
        <dbReference type="ARBA" id="ARBA00022692"/>
    </source>
</evidence>
<dbReference type="InterPro" id="IPR010916">
    <property type="entry name" value="TonB_box_CS"/>
</dbReference>
<dbReference type="Gene3D" id="2.170.130.10">
    <property type="entry name" value="TonB-dependent receptor, plug domain"/>
    <property type="match status" value="1"/>
</dbReference>
<gene>
    <name evidence="11" type="ORF">F906_01768</name>
</gene>
<evidence type="ECO:0000256" key="8">
    <source>
        <dbReference type="PROSITE-ProRule" id="PRU10143"/>
    </source>
</evidence>
<proteinExistence type="inferred from homology"/>
<accession>N9KRU7</accession>
<keyword evidence="2 7" id="KW-0813">Transport</keyword>
<comment type="caution">
    <text evidence="11">The sequence shown here is derived from an EMBL/GenBank/DDBJ whole genome shotgun (WGS) entry which is preliminary data.</text>
</comment>
<keyword evidence="3 7" id="KW-1134">Transmembrane beta strand</keyword>
<feature type="short sequence motif" description="TonB box" evidence="8">
    <location>
        <begin position="41"/>
        <end position="47"/>
    </location>
</feature>
<keyword evidence="12" id="KW-1185">Reference proteome</keyword>
<feature type="domain" description="TonB-dependent receptor plug" evidence="10">
    <location>
        <begin position="52"/>
        <end position="173"/>
    </location>
</feature>
<dbReference type="InterPro" id="IPR039426">
    <property type="entry name" value="TonB-dep_rcpt-like"/>
</dbReference>
<evidence type="ECO:0000256" key="9">
    <source>
        <dbReference type="SAM" id="SignalP"/>
    </source>
</evidence>
<name>N9KRU7_9GAMM</name>
<evidence type="ECO:0000256" key="5">
    <source>
        <dbReference type="ARBA" id="ARBA00023136"/>
    </source>
</evidence>
<keyword evidence="6 7" id="KW-0998">Cell outer membrane</keyword>
<dbReference type="PROSITE" id="PS52016">
    <property type="entry name" value="TONB_DEPENDENT_REC_3"/>
    <property type="match status" value="1"/>
</dbReference>
<keyword evidence="4 7" id="KW-0812">Transmembrane</keyword>
<dbReference type="InterPro" id="IPR012910">
    <property type="entry name" value="Plug_dom"/>
</dbReference>
<dbReference type="AlphaFoldDB" id="N9KRU7"/>
<evidence type="ECO:0000256" key="3">
    <source>
        <dbReference type="ARBA" id="ARBA00022452"/>
    </source>
</evidence>
<dbReference type="GO" id="GO:0009279">
    <property type="term" value="C:cell outer membrane"/>
    <property type="evidence" value="ECO:0007669"/>
    <property type="project" value="UniProtKB-SubCell"/>
</dbReference>
<protein>
    <recommendedName>
        <fullName evidence="10">TonB-dependent receptor plug domain-containing protein</fullName>
    </recommendedName>
</protein>
<comment type="subcellular location">
    <subcellularLocation>
        <location evidence="1 7">Cell outer membrane</location>
        <topology evidence="1 7">Multi-pass membrane protein</topology>
    </subcellularLocation>
</comment>
<sequence>MRFAYSSLSLAILAALSTSSFAKESNYQEPVLNETTIKFNTIIVEAQQENEVGKTIYSKEDLEKTPNSSKNITDFLKVNPNVQFSNNSLQAGNQGDLKPAEISINGGLPYNNAFLIDGMNINNQINPVGTSSVNATNLLMGSSQQANINTDLICELEVLDSNVSAAYGSFSGGVVSAKTCIPRTEVGKIHGNVSYDYENSDWNRYNYFSVEEQAEFDEATESGSQKDYIKQGLSTNIYGRMTEKLGFNAFASRRSSDIQLQPALAIDKNYDQSRQSDNLGFNLYYQANDNTEIQFGVQHFESDDLYFQNNVLHDGINMISQSDNINLKIDQKFDQFSLKQSLNYQEKNSERKSSSSVSIPWFSSTDKNWSNTSTASEGDFGTIAQEHKKLTYQLDAEINPIKANNWTHNIIMGAGYSHDDANWNRPTDHIGYSLQQMGYGSDCIRRDGSTDPWCDASYISGSSIGQYHTRRTINPASEIDVRQDSWNAYLENKMQWKNYVKAGLGLRVDYDSLTKSTNLAPRSSLNVMPFGDQRLSFTTGWNRYYADNAFTYQLQDGINNLDQAQKRVDINSEWENTTNTNAVQVNRSQLDRPFSDEIVAGIGSELNNWKYQFKYVHRDYKNEIRLTPIVETADLYDRTYANAGSAEADVFSLAINNMQALPFLGTKHYFTLAADYTDVVRNFNSYDTGTLNEDKYVLHNSKVILNADRPAVNFNQPLTARLQWDFELNNLPLKVSNLFRYRSSYDYYARSTLATADRFEVDGHTVRYSYVEDEASSRFNWDIRTTFDLPITQNEKLIFGLTVNNVLNKKQSYVATSESDSISRSSELGRQFIADVTFKF</sequence>
<reference evidence="11 12" key="1">
    <citation type="submission" date="2013-02" db="EMBL/GenBank/DDBJ databases">
        <title>The Genome Sequence of Acinetobacter sp. NIPH 713.</title>
        <authorList>
            <consortium name="The Broad Institute Genome Sequencing Platform"/>
            <consortium name="The Broad Institute Genome Sequencing Center for Infectious Disease"/>
            <person name="Cerqueira G."/>
            <person name="Feldgarden M."/>
            <person name="Courvalin P."/>
            <person name="Perichon B."/>
            <person name="Grillot-Courvalin C."/>
            <person name="Clermont D."/>
            <person name="Rocha E."/>
            <person name="Yoon E.-J."/>
            <person name="Nemec A."/>
            <person name="Walker B."/>
            <person name="Young S.K."/>
            <person name="Zeng Q."/>
            <person name="Gargeya S."/>
            <person name="Fitzgerald M."/>
            <person name="Haas B."/>
            <person name="Abouelleil A."/>
            <person name="Alvarado L."/>
            <person name="Arachchi H.M."/>
            <person name="Berlin A.M."/>
            <person name="Chapman S.B."/>
            <person name="Dewar J."/>
            <person name="Goldberg J."/>
            <person name="Griggs A."/>
            <person name="Gujja S."/>
            <person name="Hansen M."/>
            <person name="Howarth C."/>
            <person name="Imamovic A."/>
            <person name="Larimer J."/>
            <person name="McCowan C."/>
            <person name="Murphy C."/>
            <person name="Neiman D."/>
            <person name="Pearson M."/>
            <person name="Priest M."/>
            <person name="Roberts A."/>
            <person name="Saif S."/>
            <person name="Shea T."/>
            <person name="Sisk P."/>
            <person name="Sykes S."/>
            <person name="Wortman J."/>
            <person name="Nusbaum C."/>
            <person name="Birren B."/>
        </authorList>
    </citation>
    <scope>NUCLEOTIDE SEQUENCE [LARGE SCALE GENOMIC DNA]</scope>
    <source>
        <strain evidence="11 12">NIPH 713</strain>
    </source>
</reference>
<evidence type="ECO:0000313" key="11">
    <source>
        <dbReference type="EMBL" id="ENW86703.1"/>
    </source>
</evidence>
<dbReference type="PATRIC" id="fig|1217709.3.peg.1698"/>
<dbReference type="PROSITE" id="PS00430">
    <property type="entry name" value="TONB_DEPENDENT_REC_1"/>
    <property type="match status" value="1"/>
</dbReference>
<dbReference type="Proteomes" id="UP000023774">
    <property type="component" value="Unassembled WGS sequence"/>
</dbReference>
<keyword evidence="9" id="KW-0732">Signal</keyword>
<feature type="chain" id="PRO_5004145321" description="TonB-dependent receptor plug domain-containing protein" evidence="9">
    <location>
        <begin position="23"/>
        <end position="840"/>
    </location>
</feature>
<dbReference type="EMBL" id="APRJ01000011">
    <property type="protein sequence ID" value="ENW86703.1"/>
    <property type="molecule type" value="Genomic_DNA"/>
</dbReference>
<keyword evidence="8" id="KW-0798">TonB box</keyword>
<dbReference type="RefSeq" id="WP_005171829.1">
    <property type="nucleotide sequence ID" value="NZ_KB850035.1"/>
</dbReference>